<evidence type="ECO:0000313" key="1">
    <source>
        <dbReference type="Proteomes" id="UP000887579"/>
    </source>
</evidence>
<organism evidence="1 2">
    <name type="scientific">Panagrolaimus sp. ES5</name>
    <dbReference type="NCBI Taxonomy" id="591445"/>
    <lineage>
        <taxon>Eukaryota</taxon>
        <taxon>Metazoa</taxon>
        <taxon>Ecdysozoa</taxon>
        <taxon>Nematoda</taxon>
        <taxon>Chromadorea</taxon>
        <taxon>Rhabditida</taxon>
        <taxon>Tylenchina</taxon>
        <taxon>Panagrolaimomorpha</taxon>
        <taxon>Panagrolaimoidea</taxon>
        <taxon>Panagrolaimidae</taxon>
        <taxon>Panagrolaimus</taxon>
    </lineage>
</organism>
<dbReference type="Proteomes" id="UP000887579">
    <property type="component" value="Unplaced"/>
</dbReference>
<accession>A0AC34GX09</accession>
<protein>
    <submittedName>
        <fullName evidence="2">Very low-density lipoprotein receptor</fullName>
    </submittedName>
</protein>
<proteinExistence type="predicted"/>
<evidence type="ECO:0000313" key="2">
    <source>
        <dbReference type="WBParaSite" id="ES5_v2.g9297.t1"/>
    </source>
</evidence>
<reference evidence="2" key="1">
    <citation type="submission" date="2022-11" db="UniProtKB">
        <authorList>
            <consortium name="WormBaseParasite"/>
        </authorList>
    </citation>
    <scope>IDENTIFICATION</scope>
</reference>
<sequence length="485" mass="54384">MDENGKKTCFGPNAFKCANGKCLSRLGLCDGVDQCGDASDESAEIKCGNRTCLAHEFYCHSNARRSEPALECIPSSFTCDGSADCPEGEDETEELCGGKSHNVTCTKYEFQCQSKQCIPLGSECNGVIDCFDNSDEHSNCTNLLQPNETTVPLIPVVKCLENYFLCGNSRCIEEAKVCDGVFHCNDKDISDESDKTCASQQRIKCTGDMVKCPNTNICIWPWDLCDGINNCADFSDENTTYCKTVKISDLYVRCPSGRSFPESWFCNGKPLCEQPWESENIKCVDESGNKKCFGNSSFQCGNGMCIPRFELCDGKDTCGDASDESPEQNCGHRTCLSHEFHCFSNLNSTKPKYECIPKSWVCDQKVHCPEAEDESEELCGKIQDFTCNKREFRCNNSQCILAIGECNGIHECMDGTDEHEKCPSRIKIFTEYNGRNLYEQHFLPDDPEFIEFQKDAWAALEFTVHNRHIGDVIQTWCRRDSIIIS</sequence>
<dbReference type="WBParaSite" id="ES5_v2.g9297.t1">
    <property type="protein sequence ID" value="ES5_v2.g9297.t1"/>
    <property type="gene ID" value="ES5_v2.g9297"/>
</dbReference>
<name>A0AC34GX09_9BILA</name>